<dbReference type="GeneID" id="34460395"/>
<sequence>MGHRHNRRHSRLRPNRNCNIDTFNSTPIDSDLFSRSLAPTWHYGSVNWTHDRPLRFEMEQCRLFGDEPGDNYGLWNTLAASTTSILETPRMIERKS</sequence>
<dbReference type="RefSeq" id="XP_022404304.1">
    <property type="nucleotide sequence ID" value="XM_022544134.1"/>
</dbReference>
<accession>A0A1L9VUM1</accession>
<reference evidence="2" key="1">
    <citation type="journal article" date="2017" name="Genome Biol.">
        <title>Comparative genomics reveals high biological diversity and specific adaptations in the industrially and medically important fungal genus Aspergillus.</title>
        <authorList>
            <person name="de Vries R.P."/>
            <person name="Riley R."/>
            <person name="Wiebenga A."/>
            <person name="Aguilar-Osorio G."/>
            <person name="Amillis S."/>
            <person name="Uchima C.A."/>
            <person name="Anderluh G."/>
            <person name="Asadollahi M."/>
            <person name="Askin M."/>
            <person name="Barry K."/>
            <person name="Battaglia E."/>
            <person name="Bayram O."/>
            <person name="Benocci T."/>
            <person name="Braus-Stromeyer S.A."/>
            <person name="Caldana C."/>
            <person name="Canovas D."/>
            <person name="Cerqueira G.C."/>
            <person name="Chen F."/>
            <person name="Chen W."/>
            <person name="Choi C."/>
            <person name="Clum A."/>
            <person name="Dos Santos R.A."/>
            <person name="Damasio A.R."/>
            <person name="Diallinas G."/>
            <person name="Emri T."/>
            <person name="Fekete E."/>
            <person name="Flipphi M."/>
            <person name="Freyberg S."/>
            <person name="Gallo A."/>
            <person name="Gournas C."/>
            <person name="Habgood R."/>
            <person name="Hainaut M."/>
            <person name="Harispe M.L."/>
            <person name="Henrissat B."/>
            <person name="Hilden K.S."/>
            <person name="Hope R."/>
            <person name="Hossain A."/>
            <person name="Karabika E."/>
            <person name="Karaffa L."/>
            <person name="Karanyi Z."/>
            <person name="Krasevec N."/>
            <person name="Kuo A."/>
            <person name="Kusch H."/>
            <person name="LaButti K."/>
            <person name="Lagendijk E.L."/>
            <person name="Lapidus A."/>
            <person name="Levasseur A."/>
            <person name="Lindquist E."/>
            <person name="Lipzen A."/>
            <person name="Logrieco A.F."/>
            <person name="MacCabe A."/>
            <person name="Maekelae M.R."/>
            <person name="Malavazi I."/>
            <person name="Melin P."/>
            <person name="Meyer V."/>
            <person name="Mielnichuk N."/>
            <person name="Miskei M."/>
            <person name="Molnar A.P."/>
            <person name="Mule G."/>
            <person name="Ngan C.Y."/>
            <person name="Orejas M."/>
            <person name="Orosz E."/>
            <person name="Ouedraogo J.P."/>
            <person name="Overkamp K.M."/>
            <person name="Park H.-S."/>
            <person name="Perrone G."/>
            <person name="Piumi F."/>
            <person name="Punt P.J."/>
            <person name="Ram A.F."/>
            <person name="Ramon A."/>
            <person name="Rauscher S."/>
            <person name="Record E."/>
            <person name="Riano-Pachon D.M."/>
            <person name="Robert V."/>
            <person name="Roehrig J."/>
            <person name="Ruller R."/>
            <person name="Salamov A."/>
            <person name="Salih N.S."/>
            <person name="Samson R.A."/>
            <person name="Sandor E."/>
            <person name="Sanguinetti M."/>
            <person name="Schuetze T."/>
            <person name="Sepcic K."/>
            <person name="Shelest E."/>
            <person name="Sherlock G."/>
            <person name="Sophianopoulou V."/>
            <person name="Squina F.M."/>
            <person name="Sun H."/>
            <person name="Susca A."/>
            <person name="Todd R.B."/>
            <person name="Tsang A."/>
            <person name="Unkles S.E."/>
            <person name="van de Wiele N."/>
            <person name="van Rossen-Uffink D."/>
            <person name="Oliveira J.V."/>
            <person name="Vesth T.C."/>
            <person name="Visser J."/>
            <person name="Yu J.-H."/>
            <person name="Zhou M."/>
            <person name="Andersen M.R."/>
            <person name="Archer D.B."/>
            <person name="Baker S.E."/>
            <person name="Benoit I."/>
            <person name="Brakhage A.A."/>
            <person name="Braus G.H."/>
            <person name="Fischer R."/>
            <person name="Frisvad J.C."/>
            <person name="Goldman G.H."/>
            <person name="Houbraken J."/>
            <person name="Oakley B."/>
            <person name="Pocsi I."/>
            <person name="Scazzocchio C."/>
            <person name="Seiboth B."/>
            <person name="vanKuyk P.A."/>
            <person name="Wortman J."/>
            <person name="Dyer P.S."/>
            <person name="Grigoriev I.V."/>
        </authorList>
    </citation>
    <scope>NUCLEOTIDE SEQUENCE [LARGE SCALE GENOMIC DNA]</scope>
    <source>
        <strain evidence="2">CBS 516.65</strain>
    </source>
</reference>
<gene>
    <name evidence="1" type="ORF">ASPGLDRAFT_32116</name>
</gene>
<dbReference type="VEuPathDB" id="FungiDB:ASPGLDRAFT_32116"/>
<dbReference type="EMBL" id="KV878890">
    <property type="protein sequence ID" value="OJJ87621.1"/>
    <property type="molecule type" value="Genomic_DNA"/>
</dbReference>
<name>A0A1L9VUM1_ASPGL</name>
<proteinExistence type="predicted"/>
<protein>
    <submittedName>
        <fullName evidence="1">Uncharacterized protein</fullName>
    </submittedName>
</protein>
<dbReference type="AlphaFoldDB" id="A0A1L9VUM1"/>
<evidence type="ECO:0000313" key="1">
    <source>
        <dbReference type="EMBL" id="OJJ87621.1"/>
    </source>
</evidence>
<dbReference type="Proteomes" id="UP000184300">
    <property type="component" value="Unassembled WGS sequence"/>
</dbReference>
<evidence type="ECO:0000313" key="2">
    <source>
        <dbReference type="Proteomes" id="UP000184300"/>
    </source>
</evidence>
<dbReference type="OrthoDB" id="4147798at2759"/>
<keyword evidence="2" id="KW-1185">Reference proteome</keyword>
<organism evidence="1 2">
    <name type="scientific">Aspergillus glaucus CBS 516.65</name>
    <dbReference type="NCBI Taxonomy" id="1160497"/>
    <lineage>
        <taxon>Eukaryota</taxon>
        <taxon>Fungi</taxon>
        <taxon>Dikarya</taxon>
        <taxon>Ascomycota</taxon>
        <taxon>Pezizomycotina</taxon>
        <taxon>Eurotiomycetes</taxon>
        <taxon>Eurotiomycetidae</taxon>
        <taxon>Eurotiales</taxon>
        <taxon>Aspergillaceae</taxon>
        <taxon>Aspergillus</taxon>
        <taxon>Aspergillus subgen. Aspergillus</taxon>
    </lineage>
</organism>